<protein>
    <submittedName>
        <fullName evidence="2">(northern house mosquito) hypothetical protein</fullName>
    </submittedName>
</protein>
<dbReference type="PANTHER" id="PTHR34717:SF1">
    <property type="entry name" value="EG:BACR7A4.20 PROTEIN"/>
    <property type="match status" value="1"/>
</dbReference>
<keyword evidence="1" id="KW-1133">Transmembrane helix</keyword>
<evidence type="ECO:0000256" key="1">
    <source>
        <dbReference type="SAM" id="Phobius"/>
    </source>
</evidence>
<keyword evidence="1" id="KW-0472">Membrane</keyword>
<sequence length="410" mass="47697">MMLVCILPSVISVFLVIWLVRLIFKHESDPIFEIYRKPGKLYCLKYMLMLALLFLRKAKSKKNHDLQSESEKHKAIEKPQPLSKSIHAIDAVYFNGSNSKMSWLVCGTARRPNKLVNGFLYLKVQEFSDKLLVSPRLPDTCMKQTDFEVGSYSVEGLKIMPLKPMQQWRVEYDGAMRFENDYSHNMEVKLQATWTTALPYFNFASDMDPRPTARAMAKEKWSRDHFRNLKKYHQTHYEHFGTLNGIVLINGIEFPLNLDCMRDHSFGEQRNWKNFHRYVMHFVHLENGDCITVGVICMPVTFSSLEVGFVSISHEKCNYAVTKVEFDLYQFGENGKPPVDYAFNFYTGNKRYSVKVNAVACPEFFIGEESECRIVEQHCRFEVNGLTGWGAAEWQYRHLDGLPVPMENKL</sequence>
<accession>A0A8D8CPV8</accession>
<evidence type="ECO:0000313" key="2">
    <source>
        <dbReference type="EMBL" id="CAG6497633.1"/>
    </source>
</evidence>
<reference evidence="2" key="1">
    <citation type="submission" date="2021-05" db="EMBL/GenBank/DDBJ databases">
        <authorList>
            <person name="Alioto T."/>
            <person name="Alioto T."/>
            <person name="Gomez Garrido J."/>
        </authorList>
    </citation>
    <scope>NUCLEOTIDE SEQUENCE</scope>
</reference>
<organism evidence="2">
    <name type="scientific">Culex pipiens</name>
    <name type="common">House mosquito</name>
    <dbReference type="NCBI Taxonomy" id="7175"/>
    <lineage>
        <taxon>Eukaryota</taxon>
        <taxon>Metazoa</taxon>
        <taxon>Ecdysozoa</taxon>
        <taxon>Arthropoda</taxon>
        <taxon>Hexapoda</taxon>
        <taxon>Insecta</taxon>
        <taxon>Pterygota</taxon>
        <taxon>Neoptera</taxon>
        <taxon>Endopterygota</taxon>
        <taxon>Diptera</taxon>
        <taxon>Nematocera</taxon>
        <taxon>Culicoidea</taxon>
        <taxon>Culicidae</taxon>
        <taxon>Culicinae</taxon>
        <taxon>Culicini</taxon>
        <taxon>Culex</taxon>
        <taxon>Culex</taxon>
    </lineage>
</organism>
<keyword evidence="1" id="KW-0812">Transmembrane</keyword>
<proteinExistence type="predicted"/>
<dbReference type="PANTHER" id="PTHR34717">
    <property type="entry name" value="EG:BACR7A4.20 PROTEIN"/>
    <property type="match status" value="1"/>
</dbReference>
<dbReference type="AlphaFoldDB" id="A0A8D8CPV8"/>
<dbReference type="EMBL" id="HBUE01133464">
    <property type="protein sequence ID" value="CAG6497633.1"/>
    <property type="molecule type" value="Transcribed_RNA"/>
</dbReference>
<feature type="transmembrane region" description="Helical" evidence="1">
    <location>
        <begin position="6"/>
        <end position="24"/>
    </location>
</feature>
<name>A0A8D8CPV8_CULPI</name>